<accession>A0A5C6BBI1</accession>
<name>A0A5C6BBI1_9PLAN</name>
<keyword evidence="3" id="KW-0813">Transport</keyword>
<dbReference type="PANTHER" id="PTHR11629">
    <property type="entry name" value="VACUOLAR PROTON ATPASES"/>
    <property type="match status" value="1"/>
</dbReference>
<evidence type="ECO:0000256" key="9">
    <source>
        <dbReference type="SAM" id="Phobius"/>
    </source>
</evidence>
<comment type="similarity">
    <text evidence="2">Belongs to the V-ATPase 116 kDa subunit family.</text>
</comment>
<dbReference type="InterPro" id="IPR002490">
    <property type="entry name" value="V-ATPase_116kDa_su"/>
</dbReference>
<sequence>MAIVALDKLTVYGTSGQKADVLDGLQQLGCMHLVNLRGTAPQQPELVSREARDALRYLQACPDQRRQIFSRTAFERETVIREVLAAKEQRDQLAVELDQLYQAISDLEPWGDFLWPASAPVGKPQFWFYKVPLNRMSELPDDVVWHLANSDNRYAYVVVIASELPVDFPFTPIELEHRPLSQLRLRLEAVQEELEELSWKRIALTRWRQLLKNDLDAADDKAAQAAAAEGVLDDRSVFSLQGWVPHQATADVRNFADRHQLAVTIEPVAAAEAPPTLLKNPERIAGAEGCVTFYITPGYHAWDPTTVVYFSFSLFFAMIVADAGYGLIMAGLLLFSWRKLSHNRSGRRMRNLLLGIVSTTIIYGVIVGSYCGVEPPSGMWLDSLRVKIDGQPMMSNQTAMMVIAVAIGVTHLILANMISAWRHRKSLRCVGHLGWAGIMLGGFLAGTGTMSKIQPLANAGTTVAIIGGVAVLLFSSERPAATWSITVQLRRLLDGVMQFANLSKAFGDSLSYLRLFALGLASAQLAVTFNGLAAGAYDSGGIGVLLALLILAVGHGINLLLGLMGGVVHGLRLNCIEFFNWSLTEEGHPFQPFRKKAET</sequence>
<keyword evidence="6" id="KW-0406">Ion transport</keyword>
<dbReference type="OrthoDB" id="9803814at2"/>
<evidence type="ECO:0000256" key="6">
    <source>
        <dbReference type="ARBA" id="ARBA00023065"/>
    </source>
</evidence>
<evidence type="ECO:0000256" key="2">
    <source>
        <dbReference type="ARBA" id="ARBA00009904"/>
    </source>
</evidence>
<comment type="subcellular location">
    <subcellularLocation>
        <location evidence="1">Membrane</location>
        <topology evidence="1">Multi-pass membrane protein</topology>
    </subcellularLocation>
</comment>
<dbReference type="Proteomes" id="UP000320735">
    <property type="component" value="Unassembled WGS sequence"/>
</dbReference>
<feature type="transmembrane region" description="Helical" evidence="9">
    <location>
        <begin position="399"/>
        <end position="418"/>
    </location>
</feature>
<dbReference type="EMBL" id="SJPP01000002">
    <property type="protein sequence ID" value="TWU08811.1"/>
    <property type="molecule type" value="Genomic_DNA"/>
</dbReference>
<reference evidence="10 11" key="1">
    <citation type="submission" date="2019-02" db="EMBL/GenBank/DDBJ databases">
        <title>Deep-cultivation of Planctomycetes and their phenomic and genomic characterization uncovers novel biology.</title>
        <authorList>
            <person name="Wiegand S."/>
            <person name="Jogler M."/>
            <person name="Boedeker C."/>
            <person name="Pinto D."/>
            <person name="Vollmers J."/>
            <person name="Rivas-Marin E."/>
            <person name="Kohn T."/>
            <person name="Peeters S.H."/>
            <person name="Heuer A."/>
            <person name="Rast P."/>
            <person name="Oberbeckmann S."/>
            <person name="Bunk B."/>
            <person name="Jeske O."/>
            <person name="Meyerdierks A."/>
            <person name="Storesund J.E."/>
            <person name="Kallscheuer N."/>
            <person name="Luecker S."/>
            <person name="Lage O.M."/>
            <person name="Pohl T."/>
            <person name="Merkel B.J."/>
            <person name="Hornburger P."/>
            <person name="Mueller R.-W."/>
            <person name="Bruemmer F."/>
            <person name="Labrenz M."/>
            <person name="Spormann A.M."/>
            <person name="Op Den Camp H."/>
            <person name="Overmann J."/>
            <person name="Amann R."/>
            <person name="Jetten M.S.M."/>
            <person name="Mascher T."/>
            <person name="Medema M.H."/>
            <person name="Devos D.P."/>
            <person name="Kaster A.-K."/>
            <person name="Ovreas L."/>
            <person name="Rohde M."/>
            <person name="Galperin M.Y."/>
            <person name="Jogler C."/>
        </authorList>
    </citation>
    <scope>NUCLEOTIDE SEQUENCE [LARGE SCALE GENOMIC DNA]</scope>
    <source>
        <strain evidence="10 11">CA54</strain>
    </source>
</reference>
<feature type="transmembrane region" description="Helical" evidence="9">
    <location>
        <begin position="349"/>
        <end position="370"/>
    </location>
</feature>
<keyword evidence="5 9" id="KW-1133">Transmembrane helix</keyword>
<dbReference type="AlphaFoldDB" id="A0A5C6BBI1"/>
<dbReference type="PANTHER" id="PTHR11629:SF63">
    <property type="entry name" value="V-TYPE PROTON ATPASE SUBUNIT A"/>
    <property type="match status" value="1"/>
</dbReference>
<comment type="caution">
    <text evidence="10">The sequence shown here is derived from an EMBL/GenBank/DDBJ whole genome shotgun (WGS) entry which is preliminary data.</text>
</comment>
<keyword evidence="11" id="KW-1185">Reference proteome</keyword>
<organism evidence="10 11">
    <name type="scientific">Symmachiella macrocystis</name>
    <dbReference type="NCBI Taxonomy" id="2527985"/>
    <lineage>
        <taxon>Bacteria</taxon>
        <taxon>Pseudomonadati</taxon>
        <taxon>Planctomycetota</taxon>
        <taxon>Planctomycetia</taxon>
        <taxon>Planctomycetales</taxon>
        <taxon>Planctomycetaceae</taxon>
        <taxon>Symmachiella</taxon>
    </lineage>
</organism>
<dbReference type="GO" id="GO:0051117">
    <property type="term" value="F:ATPase binding"/>
    <property type="evidence" value="ECO:0007669"/>
    <property type="project" value="TreeGrafter"/>
</dbReference>
<gene>
    <name evidence="10" type="ORF">CA54_40480</name>
</gene>
<keyword evidence="4 9" id="KW-0812">Transmembrane</keyword>
<feature type="transmembrane region" description="Helical" evidence="9">
    <location>
        <begin position="512"/>
        <end position="536"/>
    </location>
</feature>
<evidence type="ECO:0000256" key="1">
    <source>
        <dbReference type="ARBA" id="ARBA00004141"/>
    </source>
</evidence>
<feature type="transmembrane region" description="Helical" evidence="9">
    <location>
        <begin position="430"/>
        <end position="450"/>
    </location>
</feature>
<dbReference type="GO" id="GO:0033179">
    <property type="term" value="C:proton-transporting V-type ATPase, V0 domain"/>
    <property type="evidence" value="ECO:0007669"/>
    <property type="project" value="InterPro"/>
</dbReference>
<evidence type="ECO:0000256" key="4">
    <source>
        <dbReference type="ARBA" id="ARBA00022692"/>
    </source>
</evidence>
<feature type="transmembrane region" description="Helical" evidence="9">
    <location>
        <begin position="456"/>
        <end position="474"/>
    </location>
</feature>
<feature type="transmembrane region" description="Helical" evidence="9">
    <location>
        <begin position="314"/>
        <end position="337"/>
    </location>
</feature>
<evidence type="ECO:0000256" key="8">
    <source>
        <dbReference type="SAM" id="Coils"/>
    </source>
</evidence>
<proteinExistence type="inferred from homology"/>
<dbReference type="GO" id="GO:0016471">
    <property type="term" value="C:vacuolar proton-transporting V-type ATPase complex"/>
    <property type="evidence" value="ECO:0007669"/>
    <property type="project" value="TreeGrafter"/>
</dbReference>
<feature type="transmembrane region" description="Helical" evidence="9">
    <location>
        <begin position="542"/>
        <end position="563"/>
    </location>
</feature>
<evidence type="ECO:0000313" key="11">
    <source>
        <dbReference type="Proteomes" id="UP000320735"/>
    </source>
</evidence>
<keyword evidence="8" id="KW-0175">Coiled coil</keyword>
<dbReference type="GO" id="GO:0046961">
    <property type="term" value="F:proton-transporting ATPase activity, rotational mechanism"/>
    <property type="evidence" value="ECO:0007669"/>
    <property type="project" value="InterPro"/>
</dbReference>
<evidence type="ECO:0000256" key="3">
    <source>
        <dbReference type="ARBA" id="ARBA00022448"/>
    </source>
</evidence>
<evidence type="ECO:0000313" key="10">
    <source>
        <dbReference type="EMBL" id="TWU08811.1"/>
    </source>
</evidence>
<keyword evidence="7 9" id="KW-0472">Membrane</keyword>
<protein>
    <submittedName>
        <fullName evidence="10">V-type ATP synthase subunit I</fullName>
    </submittedName>
</protein>
<evidence type="ECO:0000256" key="5">
    <source>
        <dbReference type="ARBA" id="ARBA00022989"/>
    </source>
</evidence>
<dbReference type="RefSeq" id="WP_146372607.1">
    <property type="nucleotide sequence ID" value="NZ_SJPP01000002.1"/>
</dbReference>
<feature type="coiled-coil region" evidence="8">
    <location>
        <begin position="180"/>
        <end position="228"/>
    </location>
</feature>
<dbReference type="GO" id="GO:0007035">
    <property type="term" value="P:vacuolar acidification"/>
    <property type="evidence" value="ECO:0007669"/>
    <property type="project" value="TreeGrafter"/>
</dbReference>
<evidence type="ECO:0000256" key="7">
    <source>
        <dbReference type="ARBA" id="ARBA00023136"/>
    </source>
</evidence>